<feature type="compositionally biased region" description="Basic and acidic residues" evidence="3">
    <location>
        <begin position="698"/>
        <end position="719"/>
    </location>
</feature>
<evidence type="ECO:0000259" key="5">
    <source>
        <dbReference type="Pfam" id="PF10433"/>
    </source>
</evidence>
<proteinExistence type="predicted"/>
<comment type="caution">
    <text evidence="7">The sequence shown here is derived from an EMBL/GenBank/DDBJ whole genome shotgun (WGS) entry which is preliminary data.</text>
</comment>
<reference evidence="7 8" key="1">
    <citation type="submission" date="2023-04" db="EMBL/GenBank/DDBJ databases">
        <title>Genome of Basidiobolus ranarum AG-B5.</title>
        <authorList>
            <person name="Stajich J.E."/>
            <person name="Carter-House D."/>
            <person name="Gryganskyi A."/>
        </authorList>
    </citation>
    <scope>NUCLEOTIDE SEQUENCE [LARGE SCALE GENOMIC DNA]</scope>
    <source>
        <strain evidence="7 8">AG-B5</strain>
    </source>
</reference>
<accession>A0ABR2W9L0</accession>
<evidence type="ECO:0000259" key="4">
    <source>
        <dbReference type="Pfam" id="PF03178"/>
    </source>
</evidence>
<feature type="domain" description="RSE1/DDB1/CPSF1 first beta-propeller" evidence="5">
    <location>
        <begin position="16"/>
        <end position="395"/>
    </location>
</feature>
<dbReference type="Pfam" id="PF03178">
    <property type="entry name" value="CPSF_A"/>
    <property type="match status" value="1"/>
</dbReference>
<dbReference type="InterPro" id="IPR018846">
    <property type="entry name" value="Beta-prop_RSE1/DDB1/CPSF1_1st"/>
</dbReference>
<evidence type="ECO:0000313" key="7">
    <source>
        <dbReference type="EMBL" id="KAK9727894.1"/>
    </source>
</evidence>
<comment type="subcellular location">
    <subcellularLocation>
        <location evidence="1">Nucleus</location>
    </subcellularLocation>
</comment>
<protein>
    <submittedName>
        <fullName evidence="7">mRNA cleavage and polyadenylation factor subunit</fullName>
    </submittedName>
</protein>
<evidence type="ECO:0000259" key="6">
    <source>
        <dbReference type="Pfam" id="PF23726"/>
    </source>
</evidence>
<keyword evidence="2" id="KW-0539">Nucleus</keyword>
<sequence>MSMYTLFREVFPPTGVEHAVQANFISSNVTNLIVAKTSILQIFTVVTEHAPDSQTNTEISVARLELFSQYKLHGNIASIGVVKTVSSGGDSLLLSFKDAKLSLIEFSPETNNIVTVSIHYYERDDFRKEFMHNNCPTEVRVDPANRCAILNFYGDKLAILPFRQKEVLHLVDEEVSSKWPYSPSFVIDGSSIQKNMRNIIDMVFLEDYYEPTLAILYEPIQTNTVLLSTRKDTCAMVVVSLDLTKKLYPVIYSIDSLPYDCIKLIPVPKPIGGILVVSANALIHVDQSSPGQGIAVNGHASKCTNFPLEERHELGIALEGSQHVFLSSDKLLILLKNGDFYIVELIQNGRSLSSIRMAKAGTSVLPSCACKVLDQYFFLGSRLGDSLLIKYFEKKSQPISMSLSEDHEKSNAMDLDLDLYGNDYEISDETNEENHSAASLGSMYSFQVCDNLINTGPVNDMSVGESANISEEFQLSDDKKPFELVLCSGNGKNGALSVLQRNIRPLILSSFNLPGCQEIWSARCKREVIFEGIVQVQSARGLKGHLTEADDEDEGFDRFLILSQTNRTMVLSAGEELQELENADFFVEGPTIAVGGLLNETRVVQVYSSGIRLLNAEGKLTQLVPVGNNSLDTYIVAANIIDPYIIVLYSNGKVTLLKADPKSKDVTVFQIPTHINQTPISSCCLFSDNQRLFETNEDRSAFRETKQGESKAQERKNDTSDGDLDDIDMDLYGDAEDDVEIMDSKEDNKPSMDVDGVPGFLNEENISRGDSKATYWCLICRENGTLEIYSLPDLEEVFYFPRFDLAPGLLSDSPQQRSTLGTSQNIPIDQIVVVKLGKKRPSTYVMAHNRAGDTSVYQPFHHISTNETNEAGSGQTSKPINFSKRLALRFSRTRLDMITRDPAYNSVVSENGTENEAKKKTQLTHRRRKMIPFSNIEGYSGVFITGSRPTWLMMSSRRFLRAHPMPIDGDVVCFTQFHNINCHHGFLYFNSKGDMRISQLQPYMNYDMDWPIRKIPLRRSVTGIIYHLFSQKHAVLTATSTTFQLKDENIPMPPLGVGEFLPEIKKYALELVSPVTWETVDKLEFGENEHAMCIKYVELESKQTASGRKNFVAVGTSILAGEDISARGAIYIFDVIEVVPEPDNPQTNHKLKLLYREEVKGSVSALCDVNGYLVTCVGPKVIIRSFEDNESLVGVAFIDVQIYVTSASSVKNLILIGDVYKSIWFLAFQEEPAKLVLLGKDYHPLDIQCTNFLIDDKTLNFVVSDNDKNVHLFSYSPYNVQSFSGQKLIRRGDFHCGASVQTMTRIAKKPIPSEDGTTTPSRQHLCLCGTLDGSVQMIVPVSEKLYKRMQLLYTQLVNGLQHPAGLNPKAHRLVQTKKRNILNPVKNILDGDILSLFSSLAINRQKEMTKQIGTTEDRILNDLLEATLTTDYF</sequence>
<dbReference type="Gene3D" id="2.130.10.10">
    <property type="entry name" value="YVTN repeat-like/Quinoprotein amine dehydrogenase"/>
    <property type="match status" value="2"/>
</dbReference>
<dbReference type="Pfam" id="PF23726">
    <property type="entry name" value="Beta-prop_RSE1_2nd"/>
    <property type="match status" value="1"/>
</dbReference>
<evidence type="ECO:0000313" key="8">
    <source>
        <dbReference type="Proteomes" id="UP001479436"/>
    </source>
</evidence>
<dbReference type="InterPro" id="IPR015943">
    <property type="entry name" value="WD40/YVTN_repeat-like_dom_sf"/>
</dbReference>
<name>A0ABR2W9L0_9FUNG</name>
<dbReference type="PANTHER" id="PTHR10644">
    <property type="entry name" value="DNA REPAIR/RNA PROCESSING CPSF FAMILY"/>
    <property type="match status" value="1"/>
</dbReference>
<evidence type="ECO:0000256" key="2">
    <source>
        <dbReference type="ARBA" id="ARBA00023242"/>
    </source>
</evidence>
<evidence type="ECO:0000256" key="3">
    <source>
        <dbReference type="SAM" id="MobiDB-lite"/>
    </source>
</evidence>
<feature type="domain" description="RSE1/DDB1/CPSF1 second beta-propeller" evidence="6">
    <location>
        <begin position="506"/>
        <end position="1000"/>
    </location>
</feature>
<feature type="domain" description="RSE1/DDB1/CPSF1 C-terminal" evidence="4">
    <location>
        <begin position="1067"/>
        <end position="1397"/>
    </location>
</feature>
<dbReference type="InterPro" id="IPR050358">
    <property type="entry name" value="RSE1/DDB1/CFT1"/>
</dbReference>
<dbReference type="InterPro" id="IPR004871">
    <property type="entry name" value="RSE1/DDB1/CPSF1_C"/>
</dbReference>
<dbReference type="InterPro" id="IPR058543">
    <property type="entry name" value="Beta-prop_RSE1/DDB1/CPSF1_2nd"/>
</dbReference>
<dbReference type="Pfam" id="PF10433">
    <property type="entry name" value="Beta-prop_RSE1_1st"/>
    <property type="match status" value="1"/>
</dbReference>
<organism evidence="7 8">
    <name type="scientific">Basidiobolus ranarum</name>
    <dbReference type="NCBI Taxonomy" id="34480"/>
    <lineage>
        <taxon>Eukaryota</taxon>
        <taxon>Fungi</taxon>
        <taxon>Fungi incertae sedis</taxon>
        <taxon>Zoopagomycota</taxon>
        <taxon>Entomophthoromycotina</taxon>
        <taxon>Basidiobolomycetes</taxon>
        <taxon>Basidiobolales</taxon>
        <taxon>Basidiobolaceae</taxon>
        <taxon>Basidiobolus</taxon>
    </lineage>
</organism>
<dbReference type="Proteomes" id="UP001479436">
    <property type="component" value="Unassembled WGS sequence"/>
</dbReference>
<gene>
    <name evidence="7" type="primary">CFT1</name>
    <name evidence="7" type="ORF">K7432_001461</name>
</gene>
<dbReference type="EMBL" id="JASJQH010006908">
    <property type="protein sequence ID" value="KAK9727894.1"/>
    <property type="molecule type" value="Genomic_DNA"/>
</dbReference>
<keyword evidence="8" id="KW-1185">Reference proteome</keyword>
<feature type="region of interest" description="Disordered" evidence="3">
    <location>
        <begin position="698"/>
        <end position="727"/>
    </location>
</feature>
<evidence type="ECO:0000256" key="1">
    <source>
        <dbReference type="ARBA" id="ARBA00004123"/>
    </source>
</evidence>